<evidence type="ECO:0000256" key="1">
    <source>
        <dbReference type="ARBA" id="ARBA00009387"/>
    </source>
</evidence>
<dbReference type="EMBL" id="SMGR01000002">
    <property type="protein sequence ID" value="TCL01440.1"/>
    <property type="molecule type" value="Genomic_DNA"/>
</dbReference>
<protein>
    <submittedName>
        <fullName evidence="4">Transglycosylase-like protein with SLT domain</fullName>
    </submittedName>
</protein>
<evidence type="ECO:0000259" key="3">
    <source>
        <dbReference type="Pfam" id="PF01464"/>
    </source>
</evidence>
<keyword evidence="2" id="KW-0732">Signal</keyword>
<feature type="signal peptide" evidence="2">
    <location>
        <begin position="1"/>
        <end position="42"/>
    </location>
</feature>
<dbReference type="InterPro" id="IPR023346">
    <property type="entry name" value="Lysozyme-like_dom_sf"/>
</dbReference>
<evidence type="ECO:0000313" key="5">
    <source>
        <dbReference type="Proteomes" id="UP000295673"/>
    </source>
</evidence>
<dbReference type="AlphaFoldDB" id="A0A4R1N5Q7"/>
<feature type="domain" description="Transglycosylase SLT" evidence="3">
    <location>
        <begin position="57"/>
        <end position="190"/>
    </location>
</feature>
<name>A0A4R1N5Q7_9RHOB</name>
<reference evidence="4 5" key="1">
    <citation type="submission" date="2019-03" db="EMBL/GenBank/DDBJ databases">
        <title>Genomic Encyclopedia of Archaeal and Bacterial Type Strains, Phase II (KMG-II): from individual species to whole genera.</title>
        <authorList>
            <person name="Goeker M."/>
        </authorList>
    </citation>
    <scope>NUCLEOTIDE SEQUENCE [LARGE SCALE GENOMIC DNA]</scope>
    <source>
        <strain evidence="4 5">DSM 26433</strain>
    </source>
</reference>
<evidence type="ECO:0000256" key="2">
    <source>
        <dbReference type="SAM" id="SignalP"/>
    </source>
</evidence>
<proteinExistence type="inferred from homology"/>
<evidence type="ECO:0000313" key="4">
    <source>
        <dbReference type="EMBL" id="TCL01440.1"/>
    </source>
</evidence>
<dbReference type="RefSeq" id="WP_243694383.1">
    <property type="nucleotide sequence ID" value="NZ_SMGR01000002.1"/>
</dbReference>
<keyword evidence="5" id="KW-1185">Reference proteome</keyword>
<feature type="chain" id="PRO_5020552258" evidence="2">
    <location>
        <begin position="43"/>
        <end position="259"/>
    </location>
</feature>
<dbReference type="Proteomes" id="UP000295673">
    <property type="component" value="Unassembled WGS sequence"/>
</dbReference>
<organism evidence="4 5">
    <name type="scientific">Shimia isoporae</name>
    <dbReference type="NCBI Taxonomy" id="647720"/>
    <lineage>
        <taxon>Bacteria</taxon>
        <taxon>Pseudomonadati</taxon>
        <taxon>Pseudomonadota</taxon>
        <taxon>Alphaproteobacteria</taxon>
        <taxon>Rhodobacterales</taxon>
        <taxon>Roseobacteraceae</taxon>
    </lineage>
</organism>
<dbReference type="Gene3D" id="1.10.530.10">
    <property type="match status" value="1"/>
</dbReference>
<sequence length="259" mass="28470">MKKQKFFNVLTRVFASTFQRLAWRIATLFTCLMFAMLSPALAQSTGADTCDRVARIAASETGVPVEVLMAITRTETGRRANGVLAPWPWTVNMEGTGKWFDTREEALAFATAGLKTGKRSFDVGCFQLNYRWHGEHFNDVEHMFEPLENARYAADFLARLFSETQSWDSAAAAYHSRTPKYANKYKARYKQILANLPDLPKLGVVARSAGDVISPRVAAVQQARVNAFPLLRKGAQVTGMGSLVPLGGGDGQPLFGGGI</sequence>
<comment type="caution">
    <text evidence="4">The sequence shown here is derived from an EMBL/GenBank/DDBJ whole genome shotgun (WGS) entry which is preliminary data.</text>
</comment>
<comment type="similarity">
    <text evidence="1">Belongs to the virb1 family.</text>
</comment>
<dbReference type="SUPFAM" id="SSF53955">
    <property type="entry name" value="Lysozyme-like"/>
    <property type="match status" value="1"/>
</dbReference>
<dbReference type="InterPro" id="IPR008258">
    <property type="entry name" value="Transglycosylase_SLT_dom_1"/>
</dbReference>
<dbReference type="Pfam" id="PF01464">
    <property type="entry name" value="SLT"/>
    <property type="match status" value="1"/>
</dbReference>
<accession>A0A4R1N5Q7</accession>
<gene>
    <name evidence="4" type="ORF">BXY66_2755</name>
</gene>